<evidence type="ECO:0000313" key="2">
    <source>
        <dbReference type="EMBL" id="KJA29812.1"/>
    </source>
</evidence>
<organism evidence="2 3">
    <name type="scientific">Hypholoma sublateritium (strain FD-334 SS-4)</name>
    <dbReference type="NCBI Taxonomy" id="945553"/>
    <lineage>
        <taxon>Eukaryota</taxon>
        <taxon>Fungi</taxon>
        <taxon>Dikarya</taxon>
        <taxon>Basidiomycota</taxon>
        <taxon>Agaricomycotina</taxon>
        <taxon>Agaricomycetes</taxon>
        <taxon>Agaricomycetidae</taxon>
        <taxon>Agaricales</taxon>
        <taxon>Agaricineae</taxon>
        <taxon>Strophariaceae</taxon>
        <taxon>Hypholoma</taxon>
    </lineage>
</organism>
<gene>
    <name evidence="2" type="ORF">HYPSUDRAFT_50313</name>
</gene>
<proteinExistence type="predicted"/>
<dbReference type="InterPro" id="IPR000182">
    <property type="entry name" value="GNAT_dom"/>
</dbReference>
<protein>
    <recommendedName>
        <fullName evidence="1">N-acetyltransferase domain-containing protein</fullName>
    </recommendedName>
</protein>
<dbReference type="SUPFAM" id="SSF55729">
    <property type="entry name" value="Acyl-CoA N-acyltransferases (Nat)"/>
    <property type="match status" value="1"/>
</dbReference>
<dbReference type="InterPro" id="IPR016181">
    <property type="entry name" value="Acyl_CoA_acyltransferase"/>
</dbReference>
<evidence type="ECO:0000313" key="3">
    <source>
        <dbReference type="Proteomes" id="UP000054270"/>
    </source>
</evidence>
<dbReference type="PROSITE" id="PS51186">
    <property type="entry name" value="GNAT"/>
    <property type="match status" value="1"/>
</dbReference>
<dbReference type="EMBL" id="KN817518">
    <property type="protein sequence ID" value="KJA29812.1"/>
    <property type="molecule type" value="Genomic_DNA"/>
</dbReference>
<dbReference type="OrthoDB" id="329272at2759"/>
<keyword evidence="3" id="KW-1185">Reference proteome</keyword>
<accession>A0A0D2LP23</accession>
<name>A0A0D2LP23_HYPSF</name>
<dbReference type="Proteomes" id="UP000054270">
    <property type="component" value="Unassembled WGS sequence"/>
</dbReference>
<dbReference type="GO" id="GO:0006048">
    <property type="term" value="P:UDP-N-acetylglucosamine biosynthetic process"/>
    <property type="evidence" value="ECO:0007669"/>
    <property type="project" value="UniProtKB-UniPathway"/>
</dbReference>
<reference evidence="3" key="1">
    <citation type="submission" date="2014-04" db="EMBL/GenBank/DDBJ databases">
        <title>Evolutionary Origins and Diversification of the Mycorrhizal Mutualists.</title>
        <authorList>
            <consortium name="DOE Joint Genome Institute"/>
            <consortium name="Mycorrhizal Genomics Consortium"/>
            <person name="Kohler A."/>
            <person name="Kuo A."/>
            <person name="Nagy L.G."/>
            <person name="Floudas D."/>
            <person name="Copeland A."/>
            <person name="Barry K.W."/>
            <person name="Cichocki N."/>
            <person name="Veneault-Fourrey C."/>
            <person name="LaButti K."/>
            <person name="Lindquist E.A."/>
            <person name="Lipzen A."/>
            <person name="Lundell T."/>
            <person name="Morin E."/>
            <person name="Murat C."/>
            <person name="Riley R."/>
            <person name="Ohm R."/>
            <person name="Sun H."/>
            <person name="Tunlid A."/>
            <person name="Henrissat B."/>
            <person name="Grigoriev I.V."/>
            <person name="Hibbett D.S."/>
            <person name="Martin F."/>
        </authorList>
    </citation>
    <scope>NUCLEOTIDE SEQUENCE [LARGE SCALE GENOMIC DNA]</scope>
    <source>
        <strain evidence="3">FD-334 SS-4</strain>
    </source>
</reference>
<dbReference type="Gene3D" id="3.40.630.30">
    <property type="match status" value="1"/>
</dbReference>
<evidence type="ECO:0000259" key="1">
    <source>
        <dbReference type="PROSITE" id="PS51186"/>
    </source>
</evidence>
<dbReference type="Pfam" id="PF00583">
    <property type="entry name" value="Acetyltransf_1"/>
    <property type="match status" value="1"/>
</dbReference>
<sequence length="164" mass="17516">MSEAPATPTPVPGAPAYEIVRARTPAEIQQCIDLRIAVFHTEQGFPLDTEVDAYDALPSTAHFLLRLASTGAPAGTIRATRPAGAPYYKLTRLAVHAAYRAHRLGAALARHLHAWALADARAAAGASARAEIVAHSQIPAMGFYAKYVLPPRPHRATPGMHVSR</sequence>
<dbReference type="STRING" id="945553.A0A0D2LP23"/>
<dbReference type="OMA" id="EARIHCH"/>
<dbReference type="GO" id="GO:0016747">
    <property type="term" value="F:acyltransferase activity, transferring groups other than amino-acyl groups"/>
    <property type="evidence" value="ECO:0007669"/>
    <property type="project" value="InterPro"/>
</dbReference>
<dbReference type="UniPathway" id="UPA00113">
    <property type="reaction ID" value="UER00529"/>
</dbReference>
<dbReference type="AlphaFoldDB" id="A0A0D2LP23"/>
<feature type="domain" description="N-acetyltransferase" evidence="1">
    <location>
        <begin position="18"/>
        <end position="164"/>
    </location>
</feature>